<keyword evidence="4" id="KW-0813">Transport</keyword>
<evidence type="ECO:0000256" key="1">
    <source>
        <dbReference type="ARBA" id="ARBA00004418"/>
    </source>
</evidence>
<dbReference type="InterPro" id="IPR006059">
    <property type="entry name" value="SBP"/>
</dbReference>
<sequence>MTLKKLLTTGIVSAAMVTQAIAGTLVINSNQSDPAPKQAWTDIVDAFQAENPDITVKFNEYDHEGYKSAIRNWLVTSPPDVVFWFAGNRMKYFVDRGLFEDVSDVWESEGLSDSMSSTKASLTVDGKQYGLPFTYYQWGMYYNKDLFDMYGLEEPTTWEEFLKVCETLKANGKAPIAIGTKFLWTAGGWFDYMNLRTNGLDYHIDLMDGKIPYTDDGVRKTFANWRTLVDNDYFLKNHASYSWQEAQAPLINGDAAMYLIGNFITPFFPEGSNFGFFQFPVIDPSVGIYEDAPTDTIHIPARAKNKEDARKFMAFIAKPENIAKINTVINQLPPNKYAETADNAFLVEGGAMLSAADGTAQFYDRDTDPAMASEGMKGFQEFMVNPDRLDKILENLERVRQRVFR</sequence>
<accession>A0A4R3I2H4</accession>
<proteinExistence type="inferred from homology"/>
<name>A0A4R3I2H4_9GAMM</name>
<dbReference type="Pfam" id="PF01547">
    <property type="entry name" value="SBP_bac_1"/>
    <property type="match status" value="1"/>
</dbReference>
<dbReference type="OrthoDB" id="2509690at2"/>
<gene>
    <name evidence="4" type="ORF">BCF53_11158</name>
</gene>
<organism evidence="4 5">
    <name type="scientific">Reinekea marinisedimentorum</name>
    <dbReference type="NCBI Taxonomy" id="230495"/>
    <lineage>
        <taxon>Bacteria</taxon>
        <taxon>Pseudomonadati</taxon>
        <taxon>Pseudomonadota</taxon>
        <taxon>Gammaproteobacteria</taxon>
        <taxon>Oceanospirillales</taxon>
        <taxon>Saccharospirillaceae</taxon>
        <taxon>Reinekea</taxon>
    </lineage>
</organism>
<dbReference type="InterPro" id="IPR050490">
    <property type="entry name" value="Bact_solute-bd_prot1"/>
</dbReference>
<dbReference type="EMBL" id="SLZR01000011">
    <property type="protein sequence ID" value="TCS39967.1"/>
    <property type="molecule type" value="Genomic_DNA"/>
</dbReference>
<keyword evidence="3" id="KW-0732">Signal</keyword>
<dbReference type="GO" id="GO:0042597">
    <property type="term" value="C:periplasmic space"/>
    <property type="evidence" value="ECO:0007669"/>
    <property type="project" value="UniProtKB-SubCell"/>
</dbReference>
<protein>
    <submittedName>
        <fullName evidence="4">Multiple sugar transport system substrate-binding protein</fullName>
    </submittedName>
</protein>
<dbReference type="PANTHER" id="PTHR43649">
    <property type="entry name" value="ARABINOSE-BINDING PROTEIN-RELATED"/>
    <property type="match status" value="1"/>
</dbReference>
<keyword evidence="4" id="KW-0762">Sugar transport</keyword>
<dbReference type="Proteomes" id="UP000295793">
    <property type="component" value="Unassembled WGS sequence"/>
</dbReference>
<dbReference type="Gene3D" id="3.40.190.10">
    <property type="entry name" value="Periplasmic binding protein-like II"/>
    <property type="match status" value="2"/>
</dbReference>
<dbReference type="SUPFAM" id="SSF53850">
    <property type="entry name" value="Periplasmic binding protein-like II"/>
    <property type="match status" value="1"/>
</dbReference>
<reference evidence="4 5" key="1">
    <citation type="submission" date="2019-03" db="EMBL/GenBank/DDBJ databases">
        <title>Genomic Encyclopedia of Archaeal and Bacterial Type Strains, Phase II (KMG-II): from individual species to whole genera.</title>
        <authorList>
            <person name="Goeker M."/>
        </authorList>
    </citation>
    <scope>NUCLEOTIDE SEQUENCE [LARGE SCALE GENOMIC DNA]</scope>
    <source>
        <strain evidence="4 5">DSM 15388</strain>
    </source>
</reference>
<dbReference type="RefSeq" id="WP_132702183.1">
    <property type="nucleotide sequence ID" value="NZ_SLZR01000011.1"/>
</dbReference>
<dbReference type="PANTHER" id="PTHR43649:SF14">
    <property type="entry name" value="BLR3389 PROTEIN"/>
    <property type="match status" value="1"/>
</dbReference>
<keyword evidence="5" id="KW-1185">Reference proteome</keyword>
<feature type="chain" id="PRO_5020866392" evidence="3">
    <location>
        <begin position="23"/>
        <end position="405"/>
    </location>
</feature>
<dbReference type="AlphaFoldDB" id="A0A4R3I2H4"/>
<evidence type="ECO:0000313" key="4">
    <source>
        <dbReference type="EMBL" id="TCS39967.1"/>
    </source>
</evidence>
<evidence type="ECO:0000256" key="2">
    <source>
        <dbReference type="ARBA" id="ARBA00008520"/>
    </source>
</evidence>
<comment type="caution">
    <text evidence="4">The sequence shown here is derived from an EMBL/GenBank/DDBJ whole genome shotgun (WGS) entry which is preliminary data.</text>
</comment>
<evidence type="ECO:0000313" key="5">
    <source>
        <dbReference type="Proteomes" id="UP000295793"/>
    </source>
</evidence>
<comment type="similarity">
    <text evidence="2">Belongs to the bacterial solute-binding protein 1 family.</text>
</comment>
<feature type="signal peptide" evidence="3">
    <location>
        <begin position="1"/>
        <end position="22"/>
    </location>
</feature>
<comment type="subcellular location">
    <subcellularLocation>
        <location evidence="1">Periplasm</location>
    </subcellularLocation>
</comment>
<evidence type="ECO:0000256" key="3">
    <source>
        <dbReference type="SAM" id="SignalP"/>
    </source>
</evidence>